<dbReference type="Pfam" id="PF00990">
    <property type="entry name" value="GGDEF"/>
    <property type="match status" value="1"/>
</dbReference>
<dbReference type="EMBL" id="JAGSOY010000042">
    <property type="protein sequence ID" value="MBU2712596.1"/>
    <property type="molecule type" value="Genomic_DNA"/>
</dbReference>
<evidence type="ECO:0000313" key="11">
    <source>
        <dbReference type="Proteomes" id="UP000690515"/>
    </source>
</evidence>
<evidence type="ECO:0000256" key="6">
    <source>
        <dbReference type="SAM" id="Phobius"/>
    </source>
</evidence>
<dbReference type="InterPro" id="IPR000700">
    <property type="entry name" value="PAS-assoc_C"/>
</dbReference>
<evidence type="ECO:0000256" key="1">
    <source>
        <dbReference type="ARBA" id="ARBA00004370"/>
    </source>
</evidence>
<protein>
    <recommendedName>
        <fullName evidence="2">diguanylate cyclase</fullName>
        <ecNumber evidence="2">2.7.7.65</ecNumber>
    </recommendedName>
</protein>
<name>A0ABS5ZEV4_9GAMM</name>
<keyword evidence="4 6" id="KW-1133">Transmembrane helix</keyword>
<feature type="transmembrane region" description="Helical" evidence="6">
    <location>
        <begin position="96"/>
        <end position="119"/>
    </location>
</feature>
<dbReference type="InterPro" id="IPR043128">
    <property type="entry name" value="Rev_trsase/Diguanyl_cyclase"/>
</dbReference>
<evidence type="ECO:0000256" key="3">
    <source>
        <dbReference type="ARBA" id="ARBA00022692"/>
    </source>
</evidence>
<reference evidence="10 11" key="1">
    <citation type="submission" date="2021-04" db="EMBL/GenBank/DDBJ databases">
        <authorList>
            <person name="Pira H."/>
            <person name="Risdian C."/>
            <person name="Wink J."/>
        </authorList>
    </citation>
    <scope>NUCLEOTIDE SEQUENCE [LARGE SCALE GENOMIC DNA]</scope>
    <source>
        <strain evidence="10 11">WH53</strain>
    </source>
</reference>
<dbReference type="InterPro" id="IPR029787">
    <property type="entry name" value="Nucleotide_cyclase"/>
</dbReference>
<feature type="domain" description="CHASE" evidence="8">
    <location>
        <begin position="332"/>
        <end position="421"/>
    </location>
</feature>
<evidence type="ECO:0000256" key="5">
    <source>
        <dbReference type="ARBA" id="ARBA00023136"/>
    </source>
</evidence>
<dbReference type="SMART" id="SM00267">
    <property type="entry name" value="GGDEF"/>
    <property type="match status" value="1"/>
</dbReference>
<evidence type="ECO:0000256" key="2">
    <source>
        <dbReference type="ARBA" id="ARBA00012528"/>
    </source>
</evidence>
<dbReference type="Pfam" id="PF03924">
    <property type="entry name" value="CHASE"/>
    <property type="match status" value="1"/>
</dbReference>
<dbReference type="NCBIfam" id="TIGR00229">
    <property type="entry name" value="sensory_box"/>
    <property type="match status" value="1"/>
</dbReference>
<dbReference type="SMART" id="SM01079">
    <property type="entry name" value="CHASE"/>
    <property type="match status" value="1"/>
</dbReference>
<feature type="transmembrane region" description="Helical" evidence="6">
    <location>
        <begin position="240"/>
        <end position="259"/>
    </location>
</feature>
<dbReference type="GO" id="GO:0052621">
    <property type="term" value="F:diguanylate cyclase activity"/>
    <property type="evidence" value="ECO:0007669"/>
    <property type="project" value="UniProtKB-EC"/>
</dbReference>
<sequence length="853" mass="96846">MPGKAALTSSDKQYSDMLVKTMYQDYAVFMVHKIHKYLLQIQGVFAQCYSIFIVGGSATLIVGAACLLALSQTAWGVSIALILLASATLSHYRHHYRFSVVLGGLTLFTTLISLATQLVTTDYSTLSIYSPSQDLNNNPLVTLASLTVLGAGSISFLINERISPLKSLPFTRGFLACWPLIYGITGLYTLLLDLPPQYGFTHFFSTLYGDNLLISLSGLTLIIEHTPWEKYQEERVPAWVPPYFGLIMVLVSLLGYMILEKKDYNFLKQNTQHTTQQLATEINRSLNAQRNALQRMAERWSVLKTIPKSVWIADANNLLKDFPNFQALEWMDQDYTIRWVVPLESNKKVINFRIPPSNPAIFHLRRAFTQQSSVTTQVIPLVQGGEGFINYTPIFDQKNNFFGFIVGVFRVKSVINSLLSNQSDYEGFAFKVIESGRIIYQTDYLEGYDRHAAIKISTNINEHSPWTIYGYPSFTISQKSHSLLPLTAFIAAICLSGFFTLCLSTLRRVYIESEKAQKANDKLTHEIQERQRIEEQFQEQTLQLDLFTNLVNLSRDALIIVDYNTRELMYYNNSTFTSLGYAEHEFMLALQHGNLVAKKMERIIQKAASSRRKLTSSIYQMEVIKKDGSALQVEVTTRTTILNRRKYLLVVVHDVTEHRELEKRLITLSTRDMLTGVYNRKHFESMLINEWERAARQEEPLALMIIDIDNFRFYNEAHGHQQGDICLKDVANILKRSITRSVDVLSRFEGQQFVALLPETDQLGAEEIARRIHNNLHDAHIHHPLSGIASFVTVSIGLSAGTPEPGSCSQDLVKFAQKALALAKKGGSNQTVCNEHVRPDLHEVKKSKQHKQQ</sequence>
<dbReference type="Gene3D" id="3.30.450.20">
    <property type="entry name" value="PAS domain"/>
    <property type="match status" value="1"/>
</dbReference>
<comment type="caution">
    <text evidence="10">The sequence shown here is derived from an EMBL/GenBank/DDBJ whole genome shotgun (WGS) entry which is preliminary data.</text>
</comment>
<feature type="domain" description="GGDEF" evidence="9">
    <location>
        <begin position="699"/>
        <end position="836"/>
    </location>
</feature>
<dbReference type="PANTHER" id="PTHR45138">
    <property type="entry name" value="REGULATORY COMPONENTS OF SENSORY TRANSDUCTION SYSTEM"/>
    <property type="match status" value="1"/>
</dbReference>
<dbReference type="PANTHER" id="PTHR45138:SF24">
    <property type="entry name" value="DIGUANYLATE CYCLASE DGCC-RELATED"/>
    <property type="match status" value="1"/>
</dbReference>
<evidence type="ECO:0000256" key="4">
    <source>
        <dbReference type="ARBA" id="ARBA00022989"/>
    </source>
</evidence>
<keyword evidence="10" id="KW-0808">Transferase</keyword>
<feature type="transmembrane region" description="Helical" evidence="6">
    <location>
        <begin position="37"/>
        <end position="54"/>
    </location>
</feature>
<feature type="domain" description="PAC" evidence="7">
    <location>
        <begin position="617"/>
        <end position="667"/>
    </location>
</feature>
<dbReference type="Gene3D" id="3.30.450.350">
    <property type="entry name" value="CHASE domain"/>
    <property type="match status" value="1"/>
</dbReference>
<dbReference type="InterPro" id="IPR000160">
    <property type="entry name" value="GGDEF_dom"/>
</dbReference>
<comment type="subcellular location">
    <subcellularLocation>
        <location evidence="1">Membrane</location>
    </subcellularLocation>
</comment>
<keyword evidence="3 6" id="KW-0812">Transmembrane</keyword>
<dbReference type="InterPro" id="IPR042240">
    <property type="entry name" value="CHASE_sf"/>
</dbReference>
<evidence type="ECO:0000259" key="9">
    <source>
        <dbReference type="PROSITE" id="PS50887"/>
    </source>
</evidence>
<keyword evidence="5 6" id="KW-0472">Membrane</keyword>
<dbReference type="RefSeq" id="WP_215820824.1">
    <property type="nucleotide sequence ID" value="NZ_JAGSOY010000042.1"/>
</dbReference>
<dbReference type="InterPro" id="IPR035965">
    <property type="entry name" value="PAS-like_dom_sf"/>
</dbReference>
<feature type="transmembrane region" description="Helical" evidence="6">
    <location>
        <begin position="170"/>
        <end position="191"/>
    </location>
</feature>
<keyword evidence="11" id="KW-1185">Reference proteome</keyword>
<proteinExistence type="predicted"/>
<dbReference type="EC" id="2.7.7.65" evidence="2"/>
<keyword evidence="10" id="KW-0548">Nucleotidyltransferase</keyword>
<feature type="transmembrane region" description="Helical" evidence="6">
    <location>
        <begin position="60"/>
        <end position="84"/>
    </location>
</feature>
<accession>A0ABS5ZEV4</accession>
<dbReference type="InterPro" id="IPR000014">
    <property type="entry name" value="PAS"/>
</dbReference>
<evidence type="ECO:0000313" key="10">
    <source>
        <dbReference type="EMBL" id="MBU2712596.1"/>
    </source>
</evidence>
<evidence type="ECO:0000259" key="7">
    <source>
        <dbReference type="PROSITE" id="PS50113"/>
    </source>
</evidence>
<dbReference type="PROSITE" id="PS50887">
    <property type="entry name" value="GGDEF"/>
    <property type="match status" value="1"/>
</dbReference>
<dbReference type="Gene3D" id="3.30.70.270">
    <property type="match status" value="1"/>
</dbReference>
<dbReference type="Proteomes" id="UP000690515">
    <property type="component" value="Unassembled WGS sequence"/>
</dbReference>
<dbReference type="CDD" id="cd01949">
    <property type="entry name" value="GGDEF"/>
    <property type="match status" value="1"/>
</dbReference>
<gene>
    <name evidence="10" type="ORF">KCG35_16120</name>
</gene>
<feature type="transmembrane region" description="Helical" evidence="6">
    <location>
        <begin position="139"/>
        <end position="158"/>
    </location>
</feature>
<dbReference type="PROSITE" id="PS50839">
    <property type="entry name" value="CHASE"/>
    <property type="match status" value="1"/>
</dbReference>
<dbReference type="SUPFAM" id="SSF55073">
    <property type="entry name" value="Nucleotide cyclase"/>
    <property type="match status" value="1"/>
</dbReference>
<dbReference type="SUPFAM" id="SSF55785">
    <property type="entry name" value="PYP-like sensor domain (PAS domain)"/>
    <property type="match status" value="1"/>
</dbReference>
<dbReference type="PROSITE" id="PS50113">
    <property type="entry name" value="PAC"/>
    <property type="match status" value="1"/>
</dbReference>
<evidence type="ECO:0000259" key="8">
    <source>
        <dbReference type="PROSITE" id="PS50839"/>
    </source>
</evidence>
<dbReference type="InterPro" id="IPR006189">
    <property type="entry name" value="CHASE_dom"/>
</dbReference>
<organism evidence="10 11">
    <name type="scientific">Zooshikella harenae</name>
    <dbReference type="NCBI Taxonomy" id="2827238"/>
    <lineage>
        <taxon>Bacteria</taxon>
        <taxon>Pseudomonadati</taxon>
        <taxon>Pseudomonadota</taxon>
        <taxon>Gammaproteobacteria</taxon>
        <taxon>Oceanospirillales</taxon>
        <taxon>Zooshikellaceae</taxon>
        <taxon>Zooshikella</taxon>
    </lineage>
</organism>
<dbReference type="NCBIfam" id="TIGR00254">
    <property type="entry name" value="GGDEF"/>
    <property type="match status" value="1"/>
</dbReference>
<dbReference type="InterPro" id="IPR050469">
    <property type="entry name" value="Diguanylate_Cyclase"/>
</dbReference>